<protein>
    <submittedName>
        <fullName evidence="2">Uncharacterized protein</fullName>
    </submittedName>
</protein>
<gene>
    <name evidence="2" type="ORF">TSUD_139310</name>
</gene>
<evidence type="ECO:0000313" key="3">
    <source>
        <dbReference type="Proteomes" id="UP000242715"/>
    </source>
</evidence>
<dbReference type="EMBL" id="DF974026">
    <property type="protein sequence ID" value="GAU44238.1"/>
    <property type="molecule type" value="Genomic_DNA"/>
</dbReference>
<name>A0A2Z6NI99_TRISU</name>
<evidence type="ECO:0000313" key="2">
    <source>
        <dbReference type="EMBL" id="GAU44238.1"/>
    </source>
</evidence>
<reference evidence="3" key="1">
    <citation type="journal article" date="2017" name="Front. Plant Sci.">
        <title>Climate Clever Clovers: New Paradigm to Reduce the Environmental Footprint of Ruminants by Breeding Low Methanogenic Forages Utilizing Haplotype Variation.</title>
        <authorList>
            <person name="Kaur P."/>
            <person name="Appels R."/>
            <person name="Bayer P.E."/>
            <person name="Keeble-Gagnere G."/>
            <person name="Wang J."/>
            <person name="Hirakawa H."/>
            <person name="Shirasawa K."/>
            <person name="Vercoe P."/>
            <person name="Stefanova K."/>
            <person name="Durmic Z."/>
            <person name="Nichols P."/>
            <person name="Revell C."/>
            <person name="Isobe S.N."/>
            <person name="Edwards D."/>
            <person name="Erskine W."/>
        </authorList>
    </citation>
    <scope>NUCLEOTIDE SEQUENCE [LARGE SCALE GENOMIC DNA]</scope>
    <source>
        <strain evidence="3">cv. Daliak</strain>
    </source>
</reference>
<evidence type="ECO:0000256" key="1">
    <source>
        <dbReference type="SAM" id="MobiDB-lite"/>
    </source>
</evidence>
<proteinExistence type="predicted"/>
<sequence>MAESQDRDSRPGTRRRIGANAANRAMAGATQEASVATMQAEISMMQTELMNRGFTCANALQNNTPASDATANKLQRSSAASIFQQFICSHQQQPHEHEQLQP</sequence>
<keyword evidence="3" id="KW-1185">Reference proteome</keyword>
<dbReference type="Proteomes" id="UP000242715">
    <property type="component" value="Unassembled WGS sequence"/>
</dbReference>
<dbReference type="AlphaFoldDB" id="A0A2Z6NI99"/>
<organism evidence="2 3">
    <name type="scientific">Trifolium subterraneum</name>
    <name type="common">Subterranean clover</name>
    <dbReference type="NCBI Taxonomy" id="3900"/>
    <lineage>
        <taxon>Eukaryota</taxon>
        <taxon>Viridiplantae</taxon>
        <taxon>Streptophyta</taxon>
        <taxon>Embryophyta</taxon>
        <taxon>Tracheophyta</taxon>
        <taxon>Spermatophyta</taxon>
        <taxon>Magnoliopsida</taxon>
        <taxon>eudicotyledons</taxon>
        <taxon>Gunneridae</taxon>
        <taxon>Pentapetalae</taxon>
        <taxon>rosids</taxon>
        <taxon>fabids</taxon>
        <taxon>Fabales</taxon>
        <taxon>Fabaceae</taxon>
        <taxon>Papilionoideae</taxon>
        <taxon>50 kb inversion clade</taxon>
        <taxon>NPAAA clade</taxon>
        <taxon>Hologalegina</taxon>
        <taxon>IRL clade</taxon>
        <taxon>Trifolieae</taxon>
        <taxon>Trifolium</taxon>
    </lineage>
</organism>
<feature type="compositionally biased region" description="Basic and acidic residues" evidence="1">
    <location>
        <begin position="1"/>
        <end position="11"/>
    </location>
</feature>
<accession>A0A2Z6NI99</accession>
<feature type="region of interest" description="Disordered" evidence="1">
    <location>
        <begin position="1"/>
        <end position="25"/>
    </location>
</feature>